<organism evidence="11 12">
    <name type="scientific">Cryptococcus amylolentus CBS 6273</name>
    <dbReference type="NCBI Taxonomy" id="1296118"/>
    <lineage>
        <taxon>Eukaryota</taxon>
        <taxon>Fungi</taxon>
        <taxon>Dikarya</taxon>
        <taxon>Basidiomycota</taxon>
        <taxon>Agaricomycotina</taxon>
        <taxon>Tremellomycetes</taxon>
        <taxon>Tremellales</taxon>
        <taxon>Cryptococcaceae</taxon>
        <taxon>Cryptococcus</taxon>
    </lineage>
</organism>
<dbReference type="GO" id="GO:0005506">
    <property type="term" value="F:iron ion binding"/>
    <property type="evidence" value="ECO:0007669"/>
    <property type="project" value="InterPro"/>
</dbReference>
<evidence type="ECO:0000313" key="11">
    <source>
        <dbReference type="EMBL" id="ODO04789.1"/>
    </source>
</evidence>
<dbReference type="Pfam" id="PF00067">
    <property type="entry name" value="p450"/>
    <property type="match status" value="1"/>
</dbReference>
<sequence>MGHLLSLPTSLLFAVASRFLAAALLLVAAAYLYFWPIRRYFSHHRNLPGPYSSSVFWGALPYVYSFPHPTTAYQNWLTTYGPTFQYPILLGNSRIITADLAAISYILSHPAIFPKPVHVRAALREMIGDGLVSEEGDVHKRTRKNLNPSLGPAAVRKMVPIFYDKSRELAERLSSDLDDQRDNRINFLWYISRATLDMMGVAQFDHDFHALSGEAEEIVDAYTGMFQVGTEVSVMTVLQFLLPVFKRIPTNRTAVLDRSLRTARRFGRKIIREKRDNLRSFDLEKDQDHDIGLLASMREVQSLEDITDKVTVKNQATSCPDERLTDEEILDQVNTFMLAGYETTSTALCWCIYSLAKHPEIQERLRQELLDISEQQPDMQVVASGSWALLMVTSDTLNALPYLDAVIKESLRLSAPVPLALREASQDISIPLSTPITGKDGNLMDRVEVGKGTTILMPISNANTQLSIWGPRAEEFLPSRWLTPTPETYPGSAKSVPGVYSNLLTFWGGSRSCIGFRFALAEIKVMLFVLIKSFRFEELENRPLIEKKFSIVSHPWVVEEENAGFQLPLKVSGVQMT</sequence>
<dbReference type="SUPFAM" id="SSF48264">
    <property type="entry name" value="Cytochrome P450"/>
    <property type="match status" value="1"/>
</dbReference>
<evidence type="ECO:0000256" key="3">
    <source>
        <dbReference type="ARBA" id="ARBA00010617"/>
    </source>
</evidence>
<dbReference type="Proteomes" id="UP000095149">
    <property type="component" value="Unassembled WGS sequence"/>
</dbReference>
<keyword evidence="7 9" id="KW-0408">Iron</keyword>
<proteinExistence type="inferred from homology"/>
<dbReference type="PANTHER" id="PTHR24305">
    <property type="entry name" value="CYTOCHROME P450"/>
    <property type="match status" value="1"/>
</dbReference>
<comment type="pathway">
    <text evidence="2">Secondary metabolite biosynthesis.</text>
</comment>
<evidence type="ECO:0000313" key="12">
    <source>
        <dbReference type="Proteomes" id="UP000095149"/>
    </source>
</evidence>
<dbReference type="InterPro" id="IPR036396">
    <property type="entry name" value="Cyt_P450_sf"/>
</dbReference>
<dbReference type="InterPro" id="IPR001128">
    <property type="entry name" value="Cyt_P450"/>
</dbReference>
<dbReference type="GO" id="GO:0004497">
    <property type="term" value="F:monooxygenase activity"/>
    <property type="evidence" value="ECO:0007669"/>
    <property type="project" value="UniProtKB-KW"/>
</dbReference>
<dbReference type="AlphaFoldDB" id="A0A1E3JVC9"/>
<evidence type="ECO:0000256" key="2">
    <source>
        <dbReference type="ARBA" id="ARBA00005179"/>
    </source>
</evidence>
<dbReference type="Gene3D" id="1.10.630.10">
    <property type="entry name" value="Cytochrome P450"/>
    <property type="match status" value="1"/>
</dbReference>
<keyword evidence="5 9" id="KW-0479">Metal-binding</keyword>
<feature type="transmembrane region" description="Helical" evidence="10">
    <location>
        <begin position="12"/>
        <end position="35"/>
    </location>
</feature>
<protein>
    <recommendedName>
        <fullName evidence="13">Cytochrome P450</fullName>
    </recommendedName>
</protein>
<comment type="caution">
    <text evidence="11">The sequence shown here is derived from an EMBL/GenBank/DDBJ whole genome shotgun (WGS) entry which is preliminary data.</text>
</comment>
<evidence type="ECO:0000256" key="10">
    <source>
        <dbReference type="SAM" id="Phobius"/>
    </source>
</evidence>
<evidence type="ECO:0000256" key="9">
    <source>
        <dbReference type="PIRSR" id="PIRSR602403-1"/>
    </source>
</evidence>
<dbReference type="EMBL" id="MEKH01000008">
    <property type="protein sequence ID" value="ODO04789.1"/>
    <property type="molecule type" value="Genomic_DNA"/>
</dbReference>
<reference evidence="11 12" key="1">
    <citation type="submission" date="2016-06" db="EMBL/GenBank/DDBJ databases">
        <title>Evolution of pathogenesis and genome organization in the Tremellales.</title>
        <authorList>
            <person name="Cuomo C."/>
            <person name="Litvintseva A."/>
            <person name="Heitman J."/>
            <person name="Chen Y."/>
            <person name="Sun S."/>
            <person name="Springer D."/>
            <person name="Dromer F."/>
            <person name="Young S."/>
            <person name="Zeng Q."/>
            <person name="Chapman S."/>
            <person name="Gujja S."/>
            <person name="Saif S."/>
            <person name="Birren B."/>
        </authorList>
    </citation>
    <scope>NUCLEOTIDE SEQUENCE [LARGE SCALE GENOMIC DNA]</scope>
    <source>
        <strain evidence="11 12">CBS 6273</strain>
    </source>
</reference>
<evidence type="ECO:0000256" key="8">
    <source>
        <dbReference type="ARBA" id="ARBA00023033"/>
    </source>
</evidence>
<comment type="cofactor">
    <cofactor evidence="1 9">
        <name>heme</name>
        <dbReference type="ChEBI" id="CHEBI:30413"/>
    </cofactor>
</comment>
<dbReference type="InterPro" id="IPR002403">
    <property type="entry name" value="Cyt_P450_E_grp-IV"/>
</dbReference>
<name>A0A1E3JVC9_9TREE</name>
<accession>A0A1E3JVC9</accession>
<dbReference type="PANTHER" id="PTHR24305:SF166">
    <property type="entry name" value="CYTOCHROME P450 12A4, MITOCHONDRIAL-RELATED"/>
    <property type="match status" value="1"/>
</dbReference>
<keyword evidence="4 9" id="KW-0349">Heme</keyword>
<evidence type="ECO:0000256" key="7">
    <source>
        <dbReference type="ARBA" id="ARBA00023004"/>
    </source>
</evidence>
<keyword evidence="10" id="KW-1133">Transmembrane helix</keyword>
<dbReference type="PRINTS" id="PR00385">
    <property type="entry name" value="P450"/>
</dbReference>
<keyword evidence="6" id="KW-0560">Oxidoreductase</keyword>
<evidence type="ECO:0000256" key="1">
    <source>
        <dbReference type="ARBA" id="ARBA00001971"/>
    </source>
</evidence>
<keyword evidence="10" id="KW-0812">Transmembrane</keyword>
<dbReference type="GO" id="GO:0016705">
    <property type="term" value="F:oxidoreductase activity, acting on paired donors, with incorporation or reduction of molecular oxygen"/>
    <property type="evidence" value="ECO:0007669"/>
    <property type="project" value="InterPro"/>
</dbReference>
<dbReference type="PRINTS" id="PR00465">
    <property type="entry name" value="EP450IV"/>
</dbReference>
<dbReference type="GO" id="GO:0020037">
    <property type="term" value="F:heme binding"/>
    <property type="evidence" value="ECO:0007669"/>
    <property type="project" value="InterPro"/>
</dbReference>
<dbReference type="CDD" id="cd11069">
    <property type="entry name" value="CYP_FUM15-like"/>
    <property type="match status" value="1"/>
</dbReference>
<dbReference type="OrthoDB" id="1470350at2759"/>
<dbReference type="InterPro" id="IPR050121">
    <property type="entry name" value="Cytochrome_P450_monoxygenase"/>
</dbReference>
<keyword evidence="10" id="KW-0472">Membrane</keyword>
<evidence type="ECO:0008006" key="13">
    <source>
        <dbReference type="Google" id="ProtNLM"/>
    </source>
</evidence>
<evidence type="ECO:0000256" key="6">
    <source>
        <dbReference type="ARBA" id="ARBA00023002"/>
    </source>
</evidence>
<gene>
    <name evidence="11" type="ORF">I350_05399</name>
</gene>
<evidence type="ECO:0000256" key="4">
    <source>
        <dbReference type="ARBA" id="ARBA00022617"/>
    </source>
</evidence>
<comment type="similarity">
    <text evidence="3">Belongs to the cytochrome P450 family.</text>
</comment>
<evidence type="ECO:0000256" key="5">
    <source>
        <dbReference type="ARBA" id="ARBA00022723"/>
    </source>
</evidence>
<feature type="binding site" description="axial binding residue" evidence="9">
    <location>
        <position position="513"/>
    </location>
    <ligand>
        <name>heme</name>
        <dbReference type="ChEBI" id="CHEBI:30413"/>
    </ligand>
    <ligandPart>
        <name>Fe</name>
        <dbReference type="ChEBI" id="CHEBI:18248"/>
    </ligandPart>
</feature>
<keyword evidence="8" id="KW-0503">Monooxygenase</keyword>